<reference evidence="3" key="1">
    <citation type="journal article" date="2023" name="Plant J.">
        <title>Genome sequences and population genomics provide insights into the demographic history, inbreeding, and mutation load of two 'living fossil' tree species of Dipteronia.</title>
        <authorList>
            <person name="Feng Y."/>
            <person name="Comes H.P."/>
            <person name="Chen J."/>
            <person name="Zhu S."/>
            <person name="Lu R."/>
            <person name="Zhang X."/>
            <person name="Li P."/>
            <person name="Qiu J."/>
            <person name="Olsen K.M."/>
            <person name="Qiu Y."/>
        </authorList>
    </citation>
    <scope>NUCLEOTIDE SEQUENCE</scope>
    <source>
        <strain evidence="3">KIB01</strain>
    </source>
</reference>
<dbReference type="Proteomes" id="UP001280121">
    <property type="component" value="Unassembled WGS sequence"/>
</dbReference>
<evidence type="ECO:0000313" key="3">
    <source>
        <dbReference type="EMBL" id="KAK2650217.1"/>
    </source>
</evidence>
<accession>A0AAD9U9Y7</accession>
<evidence type="ECO:0000259" key="2">
    <source>
        <dbReference type="PROSITE" id="PS50878"/>
    </source>
</evidence>
<feature type="transmembrane region" description="Helical" evidence="1">
    <location>
        <begin position="160"/>
        <end position="178"/>
    </location>
</feature>
<protein>
    <recommendedName>
        <fullName evidence="2">Reverse transcriptase domain-containing protein</fullName>
    </recommendedName>
</protein>
<sequence>MERGLRQSDSLSPFLFNFVVEGLNCLLKKALQLDLICKESFDDNKVHITHLQFVDDTILFLKPRKDYLLNTKRVLWCFEMASGLKIIFFKSCAVIMGIGKAWESAQWASIFRCKEASLPISYLGFPLRGRPKSFWNLLVDRTEKRLANWKRKLLSREGRLVLIKAVLSNIPIYFLSVFKMPVGVAKRIEMMQGNFL</sequence>
<dbReference type="EMBL" id="JANJYI010000005">
    <property type="protein sequence ID" value="KAK2650217.1"/>
    <property type="molecule type" value="Genomic_DNA"/>
</dbReference>
<organism evidence="3 4">
    <name type="scientific">Dipteronia dyeriana</name>
    <dbReference type="NCBI Taxonomy" id="168575"/>
    <lineage>
        <taxon>Eukaryota</taxon>
        <taxon>Viridiplantae</taxon>
        <taxon>Streptophyta</taxon>
        <taxon>Embryophyta</taxon>
        <taxon>Tracheophyta</taxon>
        <taxon>Spermatophyta</taxon>
        <taxon>Magnoliopsida</taxon>
        <taxon>eudicotyledons</taxon>
        <taxon>Gunneridae</taxon>
        <taxon>Pentapetalae</taxon>
        <taxon>rosids</taxon>
        <taxon>malvids</taxon>
        <taxon>Sapindales</taxon>
        <taxon>Sapindaceae</taxon>
        <taxon>Hippocastanoideae</taxon>
        <taxon>Acereae</taxon>
        <taxon>Dipteronia</taxon>
    </lineage>
</organism>
<dbReference type="PANTHER" id="PTHR33116">
    <property type="entry name" value="REVERSE TRANSCRIPTASE ZINC-BINDING DOMAIN-CONTAINING PROTEIN-RELATED-RELATED"/>
    <property type="match status" value="1"/>
</dbReference>
<dbReference type="InterPro" id="IPR000477">
    <property type="entry name" value="RT_dom"/>
</dbReference>
<gene>
    <name evidence="3" type="ORF">Ddye_017706</name>
</gene>
<keyword evidence="4" id="KW-1185">Reference proteome</keyword>
<keyword evidence="1" id="KW-0472">Membrane</keyword>
<comment type="caution">
    <text evidence="3">The sequence shown here is derived from an EMBL/GenBank/DDBJ whole genome shotgun (WGS) entry which is preliminary data.</text>
</comment>
<dbReference type="PROSITE" id="PS50878">
    <property type="entry name" value="RT_POL"/>
    <property type="match status" value="1"/>
</dbReference>
<keyword evidence="1" id="KW-0812">Transmembrane</keyword>
<evidence type="ECO:0000313" key="4">
    <source>
        <dbReference type="Proteomes" id="UP001280121"/>
    </source>
</evidence>
<dbReference type="AlphaFoldDB" id="A0AAD9U9Y7"/>
<name>A0AAD9U9Y7_9ROSI</name>
<feature type="domain" description="Reverse transcriptase" evidence="2">
    <location>
        <begin position="1"/>
        <end position="127"/>
    </location>
</feature>
<proteinExistence type="predicted"/>
<dbReference type="PANTHER" id="PTHR33116:SF78">
    <property type="entry name" value="OS12G0587133 PROTEIN"/>
    <property type="match status" value="1"/>
</dbReference>
<evidence type="ECO:0000256" key="1">
    <source>
        <dbReference type="SAM" id="Phobius"/>
    </source>
</evidence>
<keyword evidence="1" id="KW-1133">Transmembrane helix</keyword>